<evidence type="ECO:0008006" key="4">
    <source>
        <dbReference type="Google" id="ProtNLM"/>
    </source>
</evidence>
<dbReference type="Proteomes" id="UP001179181">
    <property type="component" value="Unassembled WGS sequence"/>
</dbReference>
<keyword evidence="1" id="KW-0732">Signal</keyword>
<dbReference type="EMBL" id="JAASQJ010000002">
    <property type="protein sequence ID" value="NIJ52777.1"/>
    <property type="molecule type" value="Genomic_DNA"/>
</dbReference>
<sequence>MKKILVVILTLAFANAFSQSKNLLNVPSKTTTRIPVAEGANIWGVFHGRVRCQEMAEELKMPVESTCEKLKWSFTFFQDPATGKLTTYKWEGSLFRDKAMEGQCIILKGTPNNPDAVVVQLNPDKPDQSLFLLKGEMIMCCSFLTVIKIS</sequence>
<keyword evidence="3" id="KW-1185">Reference proteome</keyword>
<reference evidence="2 3" key="1">
    <citation type="submission" date="2020-03" db="EMBL/GenBank/DDBJ databases">
        <title>Genomic Encyclopedia of Type Strains, Phase IV (KMG-IV): sequencing the most valuable type-strain genomes for metagenomic binning, comparative biology and taxonomic classification.</title>
        <authorList>
            <person name="Goeker M."/>
        </authorList>
    </citation>
    <scope>NUCLEOTIDE SEQUENCE [LARGE SCALE GENOMIC DNA]</scope>
    <source>
        <strain evidence="2 3">DSM 102865</strain>
    </source>
</reference>
<proteinExistence type="predicted"/>
<protein>
    <recommendedName>
        <fullName evidence="4">Lipocalin-like domain-containing protein</fullName>
    </recommendedName>
</protein>
<accession>A0ABX0UIZ2</accession>
<dbReference type="RefSeq" id="WP_167269459.1">
    <property type="nucleotide sequence ID" value="NZ_JAASQJ010000002.1"/>
</dbReference>
<name>A0ABX0UIZ2_9BACT</name>
<evidence type="ECO:0000256" key="1">
    <source>
        <dbReference type="SAM" id="SignalP"/>
    </source>
</evidence>
<evidence type="ECO:0000313" key="3">
    <source>
        <dbReference type="Proteomes" id="UP001179181"/>
    </source>
</evidence>
<comment type="caution">
    <text evidence="2">The sequence shown here is derived from an EMBL/GenBank/DDBJ whole genome shotgun (WGS) entry which is preliminary data.</text>
</comment>
<feature type="chain" id="PRO_5047189897" description="Lipocalin-like domain-containing protein" evidence="1">
    <location>
        <begin position="19"/>
        <end position="150"/>
    </location>
</feature>
<feature type="signal peptide" evidence="1">
    <location>
        <begin position="1"/>
        <end position="18"/>
    </location>
</feature>
<gene>
    <name evidence="2" type="ORF">FHS68_001947</name>
</gene>
<organism evidence="2 3">
    <name type="scientific">Dyadobacter arcticus</name>
    <dbReference type="NCBI Taxonomy" id="1078754"/>
    <lineage>
        <taxon>Bacteria</taxon>
        <taxon>Pseudomonadati</taxon>
        <taxon>Bacteroidota</taxon>
        <taxon>Cytophagia</taxon>
        <taxon>Cytophagales</taxon>
        <taxon>Spirosomataceae</taxon>
        <taxon>Dyadobacter</taxon>
    </lineage>
</organism>
<evidence type="ECO:0000313" key="2">
    <source>
        <dbReference type="EMBL" id="NIJ52777.1"/>
    </source>
</evidence>